<keyword evidence="5" id="KW-1185">Reference proteome</keyword>
<dbReference type="EMBL" id="JAXIOK010000005">
    <property type="protein sequence ID" value="KAK4770450.1"/>
    <property type="molecule type" value="Genomic_DNA"/>
</dbReference>
<feature type="compositionally biased region" description="Pro residues" evidence="2">
    <location>
        <begin position="131"/>
        <end position="171"/>
    </location>
</feature>
<accession>A0AAN7QP30</accession>
<feature type="compositionally biased region" description="Low complexity" evidence="2">
    <location>
        <begin position="172"/>
        <end position="188"/>
    </location>
</feature>
<evidence type="ECO:0000313" key="5">
    <source>
        <dbReference type="Proteomes" id="UP001345219"/>
    </source>
</evidence>
<dbReference type="InterPro" id="IPR036163">
    <property type="entry name" value="HMA_dom_sf"/>
</dbReference>
<dbReference type="InterPro" id="IPR006121">
    <property type="entry name" value="HMA_dom"/>
</dbReference>
<dbReference type="Gene3D" id="3.30.70.100">
    <property type="match status" value="1"/>
</dbReference>
<sequence length="299" mass="32919">MAVYRVVEAYLLENPDSAYARACREPKEGGSLYPIAMSFWLSLHYAGCCSGGLMVSVPEVEKPRVTEIQVRIDCNGCVQKIKKALYGINGIYDICVDLPQQKLTIIGWADPETLVRAIKKSRRTAAICPDPNHPPEAPPEGGSQPPPPETAKPSDPPPPEVSSPADPPPDNPQQQPNPENPQGEANPGGDNKGPGFIFTGPPKNGDVFIIGRPNHYGHRQPWFGNPSDLSAPFHVTHSYNTYKPFPYVTEYLEPPANYYSDGGAARWDHHYHHTHSFSRVSRNMASIFSDENPHACTIM</sequence>
<keyword evidence="1" id="KW-0479">Metal-binding</keyword>
<evidence type="ECO:0000256" key="2">
    <source>
        <dbReference type="SAM" id="MobiDB-lite"/>
    </source>
</evidence>
<dbReference type="PROSITE" id="PS50846">
    <property type="entry name" value="HMA_2"/>
    <property type="match status" value="1"/>
</dbReference>
<dbReference type="Proteomes" id="UP001345219">
    <property type="component" value="Chromosome 24"/>
</dbReference>
<dbReference type="GO" id="GO:0046872">
    <property type="term" value="F:metal ion binding"/>
    <property type="evidence" value="ECO:0007669"/>
    <property type="project" value="UniProtKB-KW"/>
</dbReference>
<dbReference type="AlphaFoldDB" id="A0AAN7QP30"/>
<comment type="caution">
    <text evidence="4">The sequence shown here is derived from an EMBL/GenBank/DDBJ whole genome shotgun (WGS) entry which is preliminary data.</text>
</comment>
<evidence type="ECO:0000313" key="4">
    <source>
        <dbReference type="EMBL" id="KAK4770450.1"/>
    </source>
</evidence>
<dbReference type="SUPFAM" id="SSF55008">
    <property type="entry name" value="HMA, heavy metal-associated domain"/>
    <property type="match status" value="1"/>
</dbReference>
<reference evidence="4 5" key="1">
    <citation type="journal article" date="2023" name="Hortic Res">
        <title>Pangenome of water caltrop reveals structural variations and asymmetric subgenome divergence after allopolyploidization.</title>
        <authorList>
            <person name="Zhang X."/>
            <person name="Chen Y."/>
            <person name="Wang L."/>
            <person name="Yuan Y."/>
            <person name="Fang M."/>
            <person name="Shi L."/>
            <person name="Lu R."/>
            <person name="Comes H.P."/>
            <person name="Ma Y."/>
            <person name="Chen Y."/>
            <person name="Huang G."/>
            <person name="Zhou Y."/>
            <person name="Zheng Z."/>
            <person name="Qiu Y."/>
        </authorList>
    </citation>
    <scope>NUCLEOTIDE SEQUENCE [LARGE SCALE GENOMIC DNA]</scope>
    <source>
        <tissue evidence="4">Roots</tissue>
    </source>
</reference>
<dbReference type="Pfam" id="PF00403">
    <property type="entry name" value="HMA"/>
    <property type="match status" value="1"/>
</dbReference>
<feature type="region of interest" description="Disordered" evidence="2">
    <location>
        <begin position="125"/>
        <end position="204"/>
    </location>
</feature>
<proteinExistence type="predicted"/>
<protein>
    <recommendedName>
        <fullName evidence="3">HMA domain-containing protein</fullName>
    </recommendedName>
</protein>
<name>A0AAN7QP30_9MYRT</name>
<dbReference type="PANTHER" id="PTHR22814">
    <property type="entry name" value="COPPER TRANSPORT PROTEIN ATOX1-RELATED"/>
    <property type="match status" value="1"/>
</dbReference>
<organism evidence="4 5">
    <name type="scientific">Trapa incisa</name>
    <dbReference type="NCBI Taxonomy" id="236973"/>
    <lineage>
        <taxon>Eukaryota</taxon>
        <taxon>Viridiplantae</taxon>
        <taxon>Streptophyta</taxon>
        <taxon>Embryophyta</taxon>
        <taxon>Tracheophyta</taxon>
        <taxon>Spermatophyta</taxon>
        <taxon>Magnoliopsida</taxon>
        <taxon>eudicotyledons</taxon>
        <taxon>Gunneridae</taxon>
        <taxon>Pentapetalae</taxon>
        <taxon>rosids</taxon>
        <taxon>malvids</taxon>
        <taxon>Myrtales</taxon>
        <taxon>Lythraceae</taxon>
        <taxon>Trapa</taxon>
    </lineage>
</organism>
<dbReference type="CDD" id="cd00371">
    <property type="entry name" value="HMA"/>
    <property type="match status" value="1"/>
</dbReference>
<dbReference type="PANTHER" id="PTHR22814:SF320">
    <property type="entry name" value="OS01G0309800 PROTEIN"/>
    <property type="match status" value="1"/>
</dbReference>
<evidence type="ECO:0000256" key="1">
    <source>
        <dbReference type="ARBA" id="ARBA00022723"/>
    </source>
</evidence>
<gene>
    <name evidence="4" type="ORF">SAY87_030982</name>
</gene>
<feature type="domain" description="HMA" evidence="3">
    <location>
        <begin position="63"/>
        <end position="126"/>
    </location>
</feature>
<evidence type="ECO:0000259" key="3">
    <source>
        <dbReference type="PROSITE" id="PS50846"/>
    </source>
</evidence>